<sequence>MATESSISLSNLWQQAPTIAVKTWQRAPGLAWELVTDKEFWIAIAVIYAVYATLLPHLKVIGKKLPPGPPVWPILGSLPYLGGELHDVLWTLSKKYGDVMRVGLGQYNLIVISSAEAAEECMKVRDTEFHHRSARTIQRTAAKYVGHDGQDIVFSDYNDQLRLLRKVCTTELFTVARMNKSAQLRGLELRRLLRSIQSFHDKGELMEVRDHFHNLTMNVMCLMMFGKRYYGADLPVTTELQNFQRLIRDTFDNAGRLNLSDLVWFLRPFDLQGINKTLGGIRKRSEKLYQMIIDEHRERRRKVEEAGLVLQEDKDLYDFVDVLITLQGEDKVSDKQIIGLLHDMVLAGTDTSATTLEWAVLECVRNPHMQKRLQEELDRVIGRDRPVEETDIQNLPYLNAFIKEIFRLRTTGPITLPRLNEKASSLGGYYIPPNSTVFVNIFAIAHDPRYWENPLVFNPDRFLNSNISLIGNDYQLMPFGSGRRKCVGIALGTVMVFRSLATLMHSYEWSLPDGITPETMDTSAKYFLVLRNATPLQVMAKPRLDRRVYFDE</sequence>
<evidence type="ECO:0000256" key="4">
    <source>
        <dbReference type="ARBA" id="ARBA00023004"/>
    </source>
</evidence>
<evidence type="ECO:0000256" key="5">
    <source>
        <dbReference type="PIRSR" id="PIRSR602401-1"/>
    </source>
</evidence>
<feature type="binding site" description="axial binding residue" evidence="5">
    <location>
        <position position="486"/>
    </location>
    <ligand>
        <name>heme</name>
        <dbReference type="ChEBI" id="CHEBI:30413"/>
    </ligand>
    <ligandPart>
        <name>Fe</name>
        <dbReference type="ChEBI" id="CHEBI:18248"/>
    </ligandPart>
</feature>
<comment type="caution">
    <text evidence="7">The sequence shown here is derived from an EMBL/GenBank/DDBJ whole genome shotgun (WGS) entry which is preliminary data.</text>
</comment>
<keyword evidence="2 5" id="KW-0479">Metal-binding</keyword>
<evidence type="ECO:0000313" key="7">
    <source>
        <dbReference type="EMBL" id="KAL2644318.1"/>
    </source>
</evidence>
<dbReference type="SUPFAM" id="SSF48264">
    <property type="entry name" value="Cytochrome P450"/>
    <property type="match status" value="1"/>
</dbReference>
<keyword evidence="8" id="KW-1185">Reference proteome</keyword>
<protein>
    <recommendedName>
        <fullName evidence="9">Cytochrome P450</fullName>
    </recommendedName>
</protein>
<dbReference type="PRINTS" id="PR00385">
    <property type="entry name" value="P450"/>
</dbReference>
<gene>
    <name evidence="7" type="ORF">R1flu_011905</name>
</gene>
<dbReference type="Pfam" id="PF00067">
    <property type="entry name" value="p450"/>
    <property type="match status" value="1"/>
</dbReference>
<dbReference type="InterPro" id="IPR001128">
    <property type="entry name" value="Cyt_P450"/>
</dbReference>
<dbReference type="PANTHER" id="PTHR47944">
    <property type="entry name" value="CYTOCHROME P450 98A9"/>
    <property type="match status" value="1"/>
</dbReference>
<evidence type="ECO:0000313" key="8">
    <source>
        <dbReference type="Proteomes" id="UP001605036"/>
    </source>
</evidence>
<dbReference type="Gene3D" id="1.10.630.10">
    <property type="entry name" value="Cytochrome P450"/>
    <property type="match status" value="1"/>
</dbReference>
<dbReference type="InterPro" id="IPR002401">
    <property type="entry name" value="Cyt_P450_E_grp-I"/>
</dbReference>
<dbReference type="GO" id="GO:0046872">
    <property type="term" value="F:metal ion binding"/>
    <property type="evidence" value="ECO:0007669"/>
    <property type="project" value="UniProtKB-KW"/>
</dbReference>
<proteinExistence type="inferred from homology"/>
<dbReference type="AlphaFoldDB" id="A0ABD1Z9C5"/>
<evidence type="ECO:0008006" key="9">
    <source>
        <dbReference type="Google" id="ProtNLM"/>
    </source>
</evidence>
<keyword evidence="5 6" id="KW-0349">Heme</keyword>
<evidence type="ECO:0000256" key="3">
    <source>
        <dbReference type="ARBA" id="ARBA00023002"/>
    </source>
</evidence>
<name>A0ABD1Z9C5_9MARC</name>
<keyword evidence="3 6" id="KW-0560">Oxidoreductase</keyword>
<dbReference type="CDD" id="cd20618">
    <property type="entry name" value="CYP71_clan"/>
    <property type="match status" value="1"/>
</dbReference>
<dbReference type="EMBL" id="JBHFFA010000002">
    <property type="protein sequence ID" value="KAL2644318.1"/>
    <property type="molecule type" value="Genomic_DNA"/>
</dbReference>
<dbReference type="PRINTS" id="PR00463">
    <property type="entry name" value="EP450I"/>
</dbReference>
<dbReference type="Proteomes" id="UP001605036">
    <property type="component" value="Unassembled WGS sequence"/>
</dbReference>
<dbReference type="InterPro" id="IPR036396">
    <property type="entry name" value="Cyt_P450_sf"/>
</dbReference>
<dbReference type="PANTHER" id="PTHR47944:SF4">
    <property type="entry name" value="OS09G0441700 PROTEIN"/>
    <property type="match status" value="1"/>
</dbReference>
<accession>A0ABD1Z9C5</accession>
<keyword evidence="4 5" id="KW-0408">Iron</keyword>
<comment type="cofactor">
    <cofactor evidence="5">
        <name>heme</name>
        <dbReference type="ChEBI" id="CHEBI:30413"/>
    </cofactor>
</comment>
<dbReference type="GO" id="GO:0004497">
    <property type="term" value="F:monooxygenase activity"/>
    <property type="evidence" value="ECO:0007669"/>
    <property type="project" value="UniProtKB-KW"/>
</dbReference>
<dbReference type="PROSITE" id="PS00086">
    <property type="entry name" value="CYTOCHROME_P450"/>
    <property type="match status" value="1"/>
</dbReference>
<evidence type="ECO:0000256" key="6">
    <source>
        <dbReference type="RuleBase" id="RU000461"/>
    </source>
</evidence>
<dbReference type="GO" id="GO:0044550">
    <property type="term" value="P:secondary metabolite biosynthetic process"/>
    <property type="evidence" value="ECO:0007669"/>
    <property type="project" value="UniProtKB-ARBA"/>
</dbReference>
<keyword evidence="6" id="KW-0503">Monooxygenase</keyword>
<dbReference type="InterPro" id="IPR017972">
    <property type="entry name" value="Cyt_P450_CS"/>
</dbReference>
<reference evidence="7 8" key="1">
    <citation type="submission" date="2024-09" db="EMBL/GenBank/DDBJ databases">
        <title>Chromosome-scale assembly of Riccia fluitans.</title>
        <authorList>
            <person name="Paukszto L."/>
            <person name="Sawicki J."/>
            <person name="Karawczyk K."/>
            <person name="Piernik-Szablinska J."/>
            <person name="Szczecinska M."/>
            <person name="Mazdziarz M."/>
        </authorList>
    </citation>
    <scope>NUCLEOTIDE SEQUENCE [LARGE SCALE GENOMIC DNA]</scope>
    <source>
        <strain evidence="7">Rf_01</strain>
        <tissue evidence="7">Aerial parts of the thallus</tissue>
    </source>
</reference>
<organism evidence="7 8">
    <name type="scientific">Riccia fluitans</name>
    <dbReference type="NCBI Taxonomy" id="41844"/>
    <lineage>
        <taxon>Eukaryota</taxon>
        <taxon>Viridiplantae</taxon>
        <taxon>Streptophyta</taxon>
        <taxon>Embryophyta</taxon>
        <taxon>Marchantiophyta</taxon>
        <taxon>Marchantiopsida</taxon>
        <taxon>Marchantiidae</taxon>
        <taxon>Marchantiales</taxon>
        <taxon>Ricciaceae</taxon>
        <taxon>Riccia</taxon>
    </lineage>
</organism>
<evidence type="ECO:0000256" key="2">
    <source>
        <dbReference type="ARBA" id="ARBA00022723"/>
    </source>
</evidence>
<comment type="similarity">
    <text evidence="1 6">Belongs to the cytochrome P450 family.</text>
</comment>
<evidence type="ECO:0000256" key="1">
    <source>
        <dbReference type="ARBA" id="ARBA00010617"/>
    </source>
</evidence>